<dbReference type="RefSeq" id="WP_156222406.1">
    <property type="nucleotide sequence ID" value="NZ_WOFH01000022.1"/>
</dbReference>
<evidence type="ECO:0000259" key="2">
    <source>
        <dbReference type="PROSITE" id="PS50943"/>
    </source>
</evidence>
<protein>
    <recommendedName>
        <fullName evidence="2">HTH cro/C1-type domain-containing protein</fullName>
    </recommendedName>
</protein>
<feature type="region of interest" description="Disordered" evidence="1">
    <location>
        <begin position="57"/>
        <end position="94"/>
    </location>
</feature>
<dbReference type="EMBL" id="WOFH01000022">
    <property type="protein sequence ID" value="MUN42583.1"/>
    <property type="molecule type" value="Genomic_DNA"/>
</dbReference>
<evidence type="ECO:0000256" key="1">
    <source>
        <dbReference type="SAM" id="MobiDB-lite"/>
    </source>
</evidence>
<dbReference type="PROSITE" id="PS50943">
    <property type="entry name" value="HTH_CROC1"/>
    <property type="match status" value="1"/>
</dbReference>
<dbReference type="InterPro" id="IPR001387">
    <property type="entry name" value="Cro/C1-type_HTH"/>
</dbReference>
<organism evidence="3 4">
    <name type="scientific">Actinomadura litoris</name>
    <dbReference type="NCBI Taxonomy" id="2678616"/>
    <lineage>
        <taxon>Bacteria</taxon>
        <taxon>Bacillati</taxon>
        <taxon>Actinomycetota</taxon>
        <taxon>Actinomycetes</taxon>
        <taxon>Streptosporangiales</taxon>
        <taxon>Thermomonosporaceae</taxon>
        <taxon>Actinomadura</taxon>
    </lineage>
</organism>
<evidence type="ECO:0000313" key="3">
    <source>
        <dbReference type="EMBL" id="MUN42583.1"/>
    </source>
</evidence>
<reference evidence="3 4" key="1">
    <citation type="submission" date="2019-11" db="EMBL/GenBank/DDBJ databases">
        <authorList>
            <person name="Cao P."/>
        </authorList>
    </citation>
    <scope>NUCLEOTIDE SEQUENCE [LARGE SCALE GENOMIC DNA]</scope>
    <source>
        <strain evidence="3 4">NEAU-AAG5</strain>
    </source>
</reference>
<name>A0A7K1LE41_9ACTN</name>
<comment type="caution">
    <text evidence="3">The sequence shown here is derived from an EMBL/GenBank/DDBJ whole genome shotgun (WGS) entry which is preliminary data.</text>
</comment>
<proteinExistence type="predicted"/>
<dbReference type="AlphaFoldDB" id="A0A7K1LE41"/>
<feature type="compositionally biased region" description="Basic and acidic residues" evidence="1">
    <location>
        <begin position="62"/>
        <end position="83"/>
    </location>
</feature>
<evidence type="ECO:0000313" key="4">
    <source>
        <dbReference type="Proteomes" id="UP000432015"/>
    </source>
</evidence>
<sequence length="436" mass="47693">MLRIYLDATGLTQEAVGFLIDTQQANVSRILRGIRKRYSIEDVESFRDGLRIPGQLLGLQPGRHEDAGIPLDTERDSKPEPPEPQRFPQDQDAAATGTVTIVINPDLWDGDMERRALLQLAALGVGAGALGSTGEQVRQLLALALNSEHRDLEDWHLTLSDRLYAILTRPPAQARDGLLIDLVAIQRQLEIAEPSEAIELWRVVAALSMLHADTLTRLGDHDAAIHWWRTARAAADRTGDLDLRLMVRCEEAEFGLYGQRDPATILQLIDAAERLAGPTPSCRKVDLAGTRAKALTLQGRHSEAMVALNSFVNAAGEQMRGGILPSHRSDNVVHFTASWVHAAAGREPEADEKRGIVLANTRGYQFAANVRLHEALCVVVNGGTDTGARQATEILAGLPPAQRSHMILETGKTVLRAVPIERRDHPAVRDLRALTA</sequence>
<gene>
    <name evidence="3" type="ORF">GNZ18_39230</name>
</gene>
<dbReference type="Proteomes" id="UP000432015">
    <property type="component" value="Unassembled WGS sequence"/>
</dbReference>
<keyword evidence="4" id="KW-1185">Reference proteome</keyword>
<feature type="domain" description="HTH cro/C1-type" evidence="2">
    <location>
        <begin position="2"/>
        <end position="57"/>
    </location>
</feature>
<accession>A0A7K1LE41</accession>